<feature type="domain" description="DNA polymerase III beta sliding clamp C-terminal" evidence="12">
    <location>
        <begin position="246"/>
        <end position="365"/>
    </location>
</feature>
<evidence type="ECO:0000256" key="2">
    <source>
        <dbReference type="ARBA" id="ARBA00010752"/>
    </source>
</evidence>
<dbReference type="PANTHER" id="PTHR30478">
    <property type="entry name" value="DNA POLYMERASE III SUBUNIT BETA"/>
    <property type="match status" value="1"/>
</dbReference>
<dbReference type="GO" id="GO:0003677">
    <property type="term" value="F:DNA binding"/>
    <property type="evidence" value="ECO:0007669"/>
    <property type="project" value="UniProtKB-UniRule"/>
</dbReference>
<dbReference type="GO" id="GO:0003887">
    <property type="term" value="F:DNA-directed DNA polymerase activity"/>
    <property type="evidence" value="ECO:0007669"/>
    <property type="project" value="UniProtKB-UniRule"/>
</dbReference>
<evidence type="ECO:0000259" key="11">
    <source>
        <dbReference type="Pfam" id="PF02767"/>
    </source>
</evidence>
<evidence type="ECO:0000259" key="10">
    <source>
        <dbReference type="Pfam" id="PF00712"/>
    </source>
</evidence>
<organism evidence="13 14">
    <name type="scientific">Candidatus Jorgensenbacteria bacterium CG11_big_fil_rev_8_21_14_0_20_38_23</name>
    <dbReference type="NCBI Taxonomy" id="1974594"/>
    <lineage>
        <taxon>Bacteria</taxon>
        <taxon>Candidatus Joergenseniibacteriota</taxon>
    </lineage>
</organism>
<dbReference type="InterPro" id="IPR001001">
    <property type="entry name" value="DNA_polIII_beta"/>
</dbReference>
<keyword evidence="3 9" id="KW-0963">Cytoplasm</keyword>
<comment type="similarity">
    <text evidence="2 9">Belongs to the beta sliding clamp family.</text>
</comment>
<evidence type="ECO:0000256" key="7">
    <source>
        <dbReference type="ARBA" id="ARBA00022932"/>
    </source>
</evidence>
<evidence type="ECO:0000256" key="8">
    <source>
        <dbReference type="ARBA" id="ARBA00023125"/>
    </source>
</evidence>
<dbReference type="Gene3D" id="3.10.150.10">
    <property type="entry name" value="DNA Polymerase III, subunit A, domain 2"/>
    <property type="match status" value="1"/>
</dbReference>
<keyword evidence="6 9" id="KW-0235">DNA replication</keyword>
<dbReference type="PIRSF" id="PIRSF000804">
    <property type="entry name" value="DNA_pol_III_b"/>
    <property type="match status" value="1"/>
</dbReference>
<evidence type="ECO:0000256" key="6">
    <source>
        <dbReference type="ARBA" id="ARBA00022705"/>
    </source>
</evidence>
<dbReference type="InterPro" id="IPR022637">
    <property type="entry name" value="DNA_polIII_beta_cen"/>
</dbReference>
<dbReference type="Pfam" id="PF00712">
    <property type="entry name" value="DNA_pol3_beta"/>
    <property type="match status" value="1"/>
</dbReference>
<dbReference type="GO" id="GO:0008408">
    <property type="term" value="F:3'-5' exonuclease activity"/>
    <property type="evidence" value="ECO:0007669"/>
    <property type="project" value="InterPro"/>
</dbReference>
<evidence type="ECO:0000259" key="12">
    <source>
        <dbReference type="Pfam" id="PF02768"/>
    </source>
</evidence>
<dbReference type="AlphaFoldDB" id="A0A2H0NDH3"/>
<comment type="subcellular location">
    <subcellularLocation>
        <location evidence="1 9">Cytoplasm</location>
    </subcellularLocation>
</comment>
<comment type="caution">
    <text evidence="13">The sequence shown here is derived from an EMBL/GenBank/DDBJ whole genome shotgun (WGS) entry which is preliminary data.</text>
</comment>
<accession>A0A2H0NDH3</accession>
<proteinExistence type="inferred from homology"/>
<keyword evidence="8" id="KW-0238">DNA-binding</keyword>
<dbReference type="PANTHER" id="PTHR30478:SF0">
    <property type="entry name" value="BETA SLIDING CLAMP"/>
    <property type="match status" value="1"/>
</dbReference>
<dbReference type="EMBL" id="PCWR01000062">
    <property type="protein sequence ID" value="PIR06205.1"/>
    <property type="molecule type" value="Genomic_DNA"/>
</dbReference>
<evidence type="ECO:0000256" key="3">
    <source>
        <dbReference type="ARBA" id="ARBA00022490"/>
    </source>
</evidence>
<feature type="domain" description="DNA polymerase III beta sliding clamp central" evidence="11">
    <location>
        <begin position="132"/>
        <end position="243"/>
    </location>
</feature>
<evidence type="ECO:0000256" key="1">
    <source>
        <dbReference type="ARBA" id="ARBA00004496"/>
    </source>
</evidence>
<keyword evidence="4 9" id="KW-0808">Transferase</keyword>
<evidence type="ECO:0000313" key="14">
    <source>
        <dbReference type="Proteomes" id="UP000228867"/>
    </source>
</evidence>
<dbReference type="InterPro" id="IPR046938">
    <property type="entry name" value="DNA_clamp_sf"/>
</dbReference>
<dbReference type="InterPro" id="IPR022635">
    <property type="entry name" value="DNA_polIII_beta_C"/>
</dbReference>
<reference evidence="13 14" key="1">
    <citation type="submission" date="2017-09" db="EMBL/GenBank/DDBJ databases">
        <title>Depth-based differentiation of microbial function through sediment-hosted aquifers and enrichment of novel symbionts in the deep terrestrial subsurface.</title>
        <authorList>
            <person name="Probst A.J."/>
            <person name="Ladd B."/>
            <person name="Jarett J.K."/>
            <person name="Geller-Mcgrath D.E."/>
            <person name="Sieber C.M."/>
            <person name="Emerson J.B."/>
            <person name="Anantharaman K."/>
            <person name="Thomas B.C."/>
            <person name="Malmstrom R."/>
            <person name="Stieglmeier M."/>
            <person name="Klingl A."/>
            <person name="Woyke T."/>
            <person name="Ryan C.M."/>
            <person name="Banfield J.F."/>
        </authorList>
    </citation>
    <scope>NUCLEOTIDE SEQUENCE [LARGE SCALE GENOMIC DNA]</scope>
    <source>
        <strain evidence="13">CG11_big_fil_rev_8_21_14_0_20_38_23</strain>
    </source>
</reference>
<dbReference type="Pfam" id="PF02767">
    <property type="entry name" value="DNA_pol3_beta_2"/>
    <property type="match status" value="1"/>
</dbReference>
<sequence length="367" mass="42144">MKLIILKNNLLEGLTTLEKAVGNNTNLPILRNFLIQTEGNKITLISTDLEIAVKYFLSGKIIENGKLTVPFFIVNTIAKNLTSERVDLETKEKKLLIKTDNYEATIQGQDPEEFPIIPKISNQDKFFKFKLATFKENLAKVLAASQYSNIRQEINGVFFKYEEKTLKLAATDSFRLAEKTYNQDQLESNFEKISFILPLKTAYEILRIPDGQEIIVFIDANQVLFKTENQEIISRLIDGHFPDYQSVIPKEFKTELRINREELIKAIKLTSVFSGGTNDISLKISDNKKFLEIYSNSDQLGENRYLIPVKLKGEPFSLVLNWRYFIDGLKIYQTEEIDLGINEADRPLLIKSSNDSSLFYILMPLKS</sequence>
<keyword evidence="7 9" id="KW-0239">DNA-directed DNA polymerase</keyword>
<dbReference type="GO" id="GO:0009360">
    <property type="term" value="C:DNA polymerase III complex"/>
    <property type="evidence" value="ECO:0007669"/>
    <property type="project" value="InterPro"/>
</dbReference>
<dbReference type="GO" id="GO:0006271">
    <property type="term" value="P:DNA strand elongation involved in DNA replication"/>
    <property type="evidence" value="ECO:0007669"/>
    <property type="project" value="TreeGrafter"/>
</dbReference>
<comment type="function">
    <text evidence="9">Confers DNA tethering and processivity to DNA polymerases and other proteins. Acts as a clamp, forming a ring around DNA (a reaction catalyzed by the clamp-loading complex) which diffuses in an ATP-independent manner freely and bidirectionally along dsDNA. Initially characterized for its ability to contact the catalytic subunit of DNA polymerase III (Pol III), a complex, multichain enzyme responsible for most of the replicative synthesis in bacteria; Pol III exhibits 3'-5' exonuclease proofreading activity. The beta chain is required for initiation of replication as well as for processivity of DNA replication.</text>
</comment>
<dbReference type="SMART" id="SM00480">
    <property type="entry name" value="POL3Bc"/>
    <property type="match status" value="1"/>
</dbReference>
<evidence type="ECO:0000313" key="13">
    <source>
        <dbReference type="EMBL" id="PIR06205.1"/>
    </source>
</evidence>
<keyword evidence="5 9" id="KW-0548">Nucleotidyltransferase</keyword>
<dbReference type="Gene3D" id="3.70.10.10">
    <property type="match status" value="1"/>
</dbReference>
<dbReference type="NCBIfam" id="TIGR00663">
    <property type="entry name" value="dnan"/>
    <property type="match status" value="1"/>
</dbReference>
<dbReference type="SUPFAM" id="SSF55979">
    <property type="entry name" value="DNA clamp"/>
    <property type="match status" value="3"/>
</dbReference>
<comment type="subunit">
    <text evidence="9">Forms a ring-shaped head-to-tail homodimer around DNA.</text>
</comment>
<dbReference type="Pfam" id="PF02768">
    <property type="entry name" value="DNA_pol3_beta_3"/>
    <property type="match status" value="1"/>
</dbReference>
<feature type="domain" description="DNA polymerase III beta sliding clamp N-terminal" evidence="10">
    <location>
        <begin position="1"/>
        <end position="118"/>
    </location>
</feature>
<evidence type="ECO:0000256" key="9">
    <source>
        <dbReference type="PIRNR" id="PIRNR000804"/>
    </source>
</evidence>
<dbReference type="GO" id="GO:0005737">
    <property type="term" value="C:cytoplasm"/>
    <property type="evidence" value="ECO:0007669"/>
    <property type="project" value="UniProtKB-SubCell"/>
</dbReference>
<name>A0A2H0NDH3_9BACT</name>
<dbReference type="Proteomes" id="UP000228867">
    <property type="component" value="Unassembled WGS sequence"/>
</dbReference>
<protein>
    <recommendedName>
        <fullName evidence="9">Beta sliding clamp</fullName>
    </recommendedName>
</protein>
<gene>
    <name evidence="13" type="primary">dnaN</name>
    <name evidence="13" type="ORF">COV54_03050</name>
</gene>
<dbReference type="CDD" id="cd00140">
    <property type="entry name" value="beta_clamp"/>
    <property type="match status" value="1"/>
</dbReference>
<evidence type="ECO:0000256" key="5">
    <source>
        <dbReference type="ARBA" id="ARBA00022695"/>
    </source>
</evidence>
<dbReference type="InterPro" id="IPR022634">
    <property type="entry name" value="DNA_polIII_beta_N"/>
</dbReference>
<evidence type="ECO:0000256" key="4">
    <source>
        <dbReference type="ARBA" id="ARBA00022679"/>
    </source>
</evidence>